<dbReference type="InterPro" id="IPR018485">
    <property type="entry name" value="FGGY_C"/>
</dbReference>
<dbReference type="InterPro" id="IPR000577">
    <property type="entry name" value="Carb_kinase_FGGY"/>
</dbReference>
<dbReference type="GO" id="GO:0005975">
    <property type="term" value="P:carbohydrate metabolic process"/>
    <property type="evidence" value="ECO:0007669"/>
    <property type="project" value="InterPro"/>
</dbReference>
<proteinExistence type="inferred from homology"/>
<dbReference type="Pfam" id="PF00370">
    <property type="entry name" value="FGGY_N"/>
    <property type="match status" value="1"/>
</dbReference>
<feature type="domain" description="Carbohydrate kinase FGGY C-terminal" evidence="5">
    <location>
        <begin position="260"/>
        <end position="455"/>
    </location>
</feature>
<gene>
    <name evidence="6" type="ORF">U14_01687</name>
</gene>
<dbReference type="PANTHER" id="PTHR43095:SF5">
    <property type="entry name" value="XYLULOSE KINASE"/>
    <property type="match status" value="1"/>
</dbReference>
<dbReference type="Pfam" id="PF02782">
    <property type="entry name" value="FGGY_C"/>
    <property type="match status" value="1"/>
</dbReference>
<dbReference type="HOGENOM" id="CLU_009281_3_0_0"/>
<evidence type="ECO:0000313" key="6">
    <source>
        <dbReference type="EMBL" id="GAK50456.1"/>
    </source>
</evidence>
<comment type="similarity">
    <text evidence="1">Belongs to the FGGY kinase family.</text>
</comment>
<keyword evidence="3 6" id="KW-0418">Kinase</keyword>
<evidence type="ECO:0000256" key="2">
    <source>
        <dbReference type="ARBA" id="ARBA00022679"/>
    </source>
</evidence>
<sequence>MAKKYLAGIDIGTTGSKAMIFDMHGNVVGSAYREYPCIYPKPGWVEQDAQLMIAQMMEASQEAIAKSGVEPSEIAAVSFSAQRCCTILLDKQGELIRPMISWQDNRTPAEVADIRAKISDDDYHQITGFPNNTTWMLSKMLWVRKNEPQHWEKAAKVVQAHDYALHAMGVEEYVNDVSDARYYGFWDPYAFQWSTTLLDMFAIDPAILPKPTPSCTQVGVVSKAAAAKSGFAAGTPICVGAGDQNSAAVGAGVVNPGDASVSMGTAGAAVAYVDTPFRDPNKITFVTDHALYGKWLLEGYQAGAAGVYRWFRDEVATLEKAQAQQQGRDVYELLNQLVAHTPPGAKGLVFLPYLASAATPRWNPAARGTLAGLTFAHDRGCLARAFMEGITLDMRDMLQSMINSGVAISNIRILGGVTKSPLWNQIQADIYNRHVETLKTTDAAVVGAAIIAGVGAGVFSNIREGVAQMVKTDQQYEPIAEHVAIYNDLYDVFCRMYAGLDEKGVFTALASFQERF</sequence>
<evidence type="ECO:0000256" key="3">
    <source>
        <dbReference type="ARBA" id="ARBA00022777"/>
    </source>
</evidence>
<dbReference type="InterPro" id="IPR043129">
    <property type="entry name" value="ATPase_NBD"/>
</dbReference>
<keyword evidence="2" id="KW-0808">Transferase</keyword>
<dbReference type="GO" id="GO:0016301">
    <property type="term" value="F:kinase activity"/>
    <property type="evidence" value="ECO:0007669"/>
    <property type="project" value="UniProtKB-KW"/>
</dbReference>
<reference evidence="6" key="1">
    <citation type="journal article" date="2015" name="PeerJ">
        <title>First genomic representation of candidate bacterial phylum KSB3 points to enhanced environmental sensing as a trigger of wastewater bulking.</title>
        <authorList>
            <person name="Sekiguchi Y."/>
            <person name="Ohashi A."/>
            <person name="Parks D.H."/>
            <person name="Yamauchi T."/>
            <person name="Tyson G.W."/>
            <person name="Hugenholtz P."/>
        </authorList>
    </citation>
    <scope>NUCLEOTIDE SEQUENCE [LARGE SCALE GENOMIC DNA]</scope>
</reference>
<dbReference type="AlphaFoldDB" id="A0A0S6VSK4"/>
<evidence type="ECO:0000259" key="4">
    <source>
        <dbReference type="Pfam" id="PF00370"/>
    </source>
</evidence>
<accession>A0A0S6VSK4</accession>
<organism evidence="6">
    <name type="scientific">Candidatus Moduliflexus flocculans</name>
    <dbReference type="NCBI Taxonomy" id="1499966"/>
    <lineage>
        <taxon>Bacteria</taxon>
        <taxon>Candidatus Moduliflexota</taxon>
        <taxon>Candidatus Moduliflexia</taxon>
        <taxon>Candidatus Moduliflexales</taxon>
        <taxon>Candidatus Moduliflexaceae</taxon>
    </lineage>
</organism>
<evidence type="ECO:0000313" key="7">
    <source>
        <dbReference type="Proteomes" id="UP000030700"/>
    </source>
</evidence>
<keyword evidence="7" id="KW-1185">Reference proteome</keyword>
<dbReference type="Proteomes" id="UP000030700">
    <property type="component" value="Unassembled WGS sequence"/>
</dbReference>
<evidence type="ECO:0000259" key="5">
    <source>
        <dbReference type="Pfam" id="PF02782"/>
    </source>
</evidence>
<name>A0A0S6VSK4_9BACT</name>
<dbReference type="STRING" id="1499966.U14_01687"/>
<dbReference type="PANTHER" id="PTHR43095">
    <property type="entry name" value="SUGAR KINASE"/>
    <property type="match status" value="1"/>
</dbReference>
<dbReference type="EMBL" id="DF820456">
    <property type="protein sequence ID" value="GAK50456.1"/>
    <property type="molecule type" value="Genomic_DNA"/>
</dbReference>
<dbReference type="SUPFAM" id="SSF53067">
    <property type="entry name" value="Actin-like ATPase domain"/>
    <property type="match status" value="2"/>
</dbReference>
<dbReference type="PIRSF" id="PIRSF000538">
    <property type="entry name" value="GlpK"/>
    <property type="match status" value="1"/>
</dbReference>
<dbReference type="InterPro" id="IPR018484">
    <property type="entry name" value="FGGY_N"/>
</dbReference>
<dbReference type="Gene3D" id="3.30.420.40">
    <property type="match status" value="2"/>
</dbReference>
<evidence type="ECO:0000256" key="1">
    <source>
        <dbReference type="ARBA" id="ARBA00009156"/>
    </source>
</evidence>
<feature type="domain" description="Carbohydrate kinase FGGY N-terminal" evidence="4">
    <location>
        <begin position="5"/>
        <end position="250"/>
    </location>
</feature>
<dbReference type="InterPro" id="IPR050406">
    <property type="entry name" value="FGGY_Carb_Kinase"/>
</dbReference>
<dbReference type="CDD" id="cd07779">
    <property type="entry name" value="ASKHA_NBD_FGGY_YgcE-like"/>
    <property type="match status" value="1"/>
</dbReference>
<protein>
    <submittedName>
        <fullName evidence="6">Carbohydrate kinase, FGGY-like protein</fullName>
    </submittedName>
</protein>